<reference evidence="1" key="1">
    <citation type="submission" date="2021-03" db="EMBL/GenBank/DDBJ databases">
        <authorList>
            <person name="Li Z."/>
            <person name="Yang C."/>
        </authorList>
    </citation>
    <scope>NUCLEOTIDE SEQUENCE</scope>
    <source>
        <strain evidence="1">Dzin_1.0</strain>
        <tissue evidence="1">Leaf</tissue>
    </source>
</reference>
<keyword evidence="2" id="KW-1185">Reference proteome</keyword>
<comment type="caution">
    <text evidence="1">The sequence shown here is derived from an EMBL/GenBank/DDBJ whole genome shotgun (WGS) entry which is preliminary data.</text>
</comment>
<evidence type="ECO:0000313" key="1">
    <source>
        <dbReference type="EMBL" id="KAJ0983713.1"/>
    </source>
</evidence>
<sequence length="352" mass="41744">MKSNYFNSFIIHNNLSDLKFSGPPFTWCNNQRGDSRIWARLDRVLTNDKWLDDASFHHVSHLARCQSDHSPILIKCWKQMYHKKRPFRFDNNWIHLHECHKSVEEIWKTEISGNPMHTTSHRLHNLKNDLTKKCMGHSGKLETKIKQIEEQITQIESRECTNTTNRDIWKTLRPLYMRHQAYLRQHTTYWAQKSRLQWMQNGDCNTKYFHQATKNHRNNNRILHIKDKVGNILTDPSEIEATFIQHYTDLWASSQHTSDFSIFDSLPDDLPLLTQEQGLELTKPITRTEIFQTMKTMPRGKAPGPNGLNIEFFRAFWNYIGNDLIKAINYFFSHGKMAHSWNQTHICPDPKE</sequence>
<organism evidence="1 2">
    <name type="scientific">Dioscorea zingiberensis</name>
    <dbReference type="NCBI Taxonomy" id="325984"/>
    <lineage>
        <taxon>Eukaryota</taxon>
        <taxon>Viridiplantae</taxon>
        <taxon>Streptophyta</taxon>
        <taxon>Embryophyta</taxon>
        <taxon>Tracheophyta</taxon>
        <taxon>Spermatophyta</taxon>
        <taxon>Magnoliopsida</taxon>
        <taxon>Liliopsida</taxon>
        <taxon>Dioscoreales</taxon>
        <taxon>Dioscoreaceae</taxon>
        <taxon>Dioscorea</taxon>
    </lineage>
</organism>
<dbReference type="Proteomes" id="UP001085076">
    <property type="component" value="Miscellaneous, Linkage group lg02"/>
</dbReference>
<dbReference type="SUPFAM" id="SSF56219">
    <property type="entry name" value="DNase I-like"/>
    <property type="match status" value="1"/>
</dbReference>
<dbReference type="AlphaFoldDB" id="A0A9D5D254"/>
<dbReference type="EMBL" id="JAGGNH010000002">
    <property type="protein sequence ID" value="KAJ0983713.1"/>
    <property type="molecule type" value="Genomic_DNA"/>
</dbReference>
<name>A0A9D5D254_9LILI</name>
<dbReference type="PANTHER" id="PTHR33710:SF71">
    <property type="entry name" value="ENDONUCLEASE_EXONUCLEASE_PHOSPHATASE DOMAIN-CONTAINING PROTEIN"/>
    <property type="match status" value="1"/>
</dbReference>
<evidence type="ECO:0008006" key="3">
    <source>
        <dbReference type="Google" id="ProtNLM"/>
    </source>
</evidence>
<dbReference type="InterPro" id="IPR036691">
    <property type="entry name" value="Endo/exonu/phosph_ase_sf"/>
</dbReference>
<reference evidence="1" key="2">
    <citation type="journal article" date="2022" name="Hortic Res">
        <title>The genome of Dioscorea zingiberensis sheds light on the biosynthesis, origin and evolution of the medicinally important diosgenin saponins.</title>
        <authorList>
            <person name="Li Y."/>
            <person name="Tan C."/>
            <person name="Li Z."/>
            <person name="Guo J."/>
            <person name="Li S."/>
            <person name="Chen X."/>
            <person name="Wang C."/>
            <person name="Dai X."/>
            <person name="Yang H."/>
            <person name="Song W."/>
            <person name="Hou L."/>
            <person name="Xu J."/>
            <person name="Tong Z."/>
            <person name="Xu A."/>
            <person name="Yuan X."/>
            <person name="Wang W."/>
            <person name="Yang Q."/>
            <person name="Chen L."/>
            <person name="Sun Z."/>
            <person name="Wang K."/>
            <person name="Pan B."/>
            <person name="Chen J."/>
            <person name="Bao Y."/>
            <person name="Liu F."/>
            <person name="Qi X."/>
            <person name="Gang D.R."/>
            <person name="Wen J."/>
            <person name="Li J."/>
        </authorList>
    </citation>
    <scope>NUCLEOTIDE SEQUENCE</scope>
    <source>
        <strain evidence="1">Dzin_1.0</strain>
    </source>
</reference>
<dbReference type="OrthoDB" id="682716at2759"/>
<dbReference type="PANTHER" id="PTHR33710">
    <property type="entry name" value="BNAC02G09200D PROTEIN"/>
    <property type="match status" value="1"/>
</dbReference>
<gene>
    <name evidence="1" type="ORF">J5N97_011968</name>
</gene>
<evidence type="ECO:0000313" key="2">
    <source>
        <dbReference type="Proteomes" id="UP001085076"/>
    </source>
</evidence>
<proteinExistence type="predicted"/>
<protein>
    <recommendedName>
        <fullName evidence="3">Reverse transcriptase</fullName>
    </recommendedName>
</protein>
<accession>A0A9D5D254</accession>